<reference evidence="1 2" key="1">
    <citation type="journal article" date="2022" name="Hortic Res">
        <title>A haplotype resolved chromosomal level avocado genome allows analysis of novel avocado genes.</title>
        <authorList>
            <person name="Nath O."/>
            <person name="Fletcher S.J."/>
            <person name="Hayward A."/>
            <person name="Shaw L.M."/>
            <person name="Masouleh A.K."/>
            <person name="Furtado A."/>
            <person name="Henry R.J."/>
            <person name="Mitter N."/>
        </authorList>
    </citation>
    <scope>NUCLEOTIDE SEQUENCE [LARGE SCALE GENOMIC DNA]</scope>
    <source>
        <strain evidence="2">cv. Hass</strain>
    </source>
</reference>
<organism evidence="1 2">
    <name type="scientific">Persea americana</name>
    <name type="common">Avocado</name>
    <dbReference type="NCBI Taxonomy" id="3435"/>
    <lineage>
        <taxon>Eukaryota</taxon>
        <taxon>Viridiplantae</taxon>
        <taxon>Streptophyta</taxon>
        <taxon>Embryophyta</taxon>
        <taxon>Tracheophyta</taxon>
        <taxon>Spermatophyta</taxon>
        <taxon>Magnoliopsida</taxon>
        <taxon>Magnoliidae</taxon>
        <taxon>Laurales</taxon>
        <taxon>Lauraceae</taxon>
        <taxon>Persea</taxon>
    </lineage>
</organism>
<name>A0ACC2MZV3_PERAE</name>
<sequence>MKFVTLKSKIIQKRSSLLIFHASASTVAATAGFPKKERKKILLLCPRVGKRRSKAHTNSQMRVSKWTFLIQ</sequence>
<evidence type="ECO:0000313" key="1">
    <source>
        <dbReference type="EMBL" id="KAJ8651005.1"/>
    </source>
</evidence>
<evidence type="ECO:0000313" key="2">
    <source>
        <dbReference type="Proteomes" id="UP001234297"/>
    </source>
</evidence>
<proteinExistence type="predicted"/>
<keyword evidence="2" id="KW-1185">Reference proteome</keyword>
<comment type="caution">
    <text evidence="1">The sequence shown here is derived from an EMBL/GenBank/DDBJ whole genome shotgun (WGS) entry which is preliminary data.</text>
</comment>
<gene>
    <name evidence="1" type="ORF">MRB53_004028</name>
</gene>
<dbReference type="Proteomes" id="UP001234297">
    <property type="component" value="Chromosome 1"/>
</dbReference>
<dbReference type="EMBL" id="CM056809">
    <property type="protein sequence ID" value="KAJ8651005.1"/>
    <property type="molecule type" value="Genomic_DNA"/>
</dbReference>
<protein>
    <submittedName>
        <fullName evidence="1">Uncharacterized protein</fullName>
    </submittedName>
</protein>
<accession>A0ACC2MZV3</accession>